<dbReference type="AlphaFoldDB" id="A0A5S6QPX0"/>
<evidence type="ECO:0000313" key="1">
    <source>
        <dbReference type="Proteomes" id="UP000046395"/>
    </source>
</evidence>
<dbReference type="Proteomes" id="UP000046395">
    <property type="component" value="Unassembled WGS sequence"/>
</dbReference>
<organism evidence="1 2">
    <name type="scientific">Trichuris muris</name>
    <name type="common">Mouse whipworm</name>
    <dbReference type="NCBI Taxonomy" id="70415"/>
    <lineage>
        <taxon>Eukaryota</taxon>
        <taxon>Metazoa</taxon>
        <taxon>Ecdysozoa</taxon>
        <taxon>Nematoda</taxon>
        <taxon>Enoplea</taxon>
        <taxon>Dorylaimia</taxon>
        <taxon>Trichinellida</taxon>
        <taxon>Trichuridae</taxon>
        <taxon>Trichuris</taxon>
    </lineage>
</organism>
<protein>
    <submittedName>
        <fullName evidence="2">Uncharacterized protein</fullName>
    </submittedName>
</protein>
<dbReference type="WBParaSite" id="TMUE_2000008922.1">
    <property type="protein sequence ID" value="TMUE_2000008922.1"/>
    <property type="gene ID" value="WBGene00285418"/>
</dbReference>
<name>A0A5S6QPX0_TRIMR</name>
<evidence type="ECO:0000313" key="2">
    <source>
        <dbReference type="WBParaSite" id="TMUE_2000008922.1"/>
    </source>
</evidence>
<keyword evidence="1" id="KW-1185">Reference proteome</keyword>
<accession>A0A5S6QPX0</accession>
<proteinExistence type="predicted"/>
<reference evidence="2" key="1">
    <citation type="submission" date="2019-12" db="UniProtKB">
        <authorList>
            <consortium name="WormBaseParasite"/>
        </authorList>
    </citation>
    <scope>IDENTIFICATION</scope>
</reference>
<sequence length="295" mass="33019">MTTQKVGVESCRLSLNWDIENPVLIIELSEGRAIVSSSNLYQVSPRTQVEIQSMPRSVYRGEQGESIAAREHITDSPFRVGPLGITLTTDIREAPSCSAGLNPNVASNASIPAYAEHQRTSSRQEEAVTLVPTNGIPNLQHADLLGRRLQREAANSFYLLRLVETNATPFCRFVPIKNAVLRYRPKSRRETSITIHHWWVQASKASAPKGRRWASRRTVYPGFSDVLRIQTPLRTVRVLSQPAAEVIVERMNTLVVGANEYGKAIFNRRIFICQAPAHPYSYVTVRVTRRGGGSW</sequence>